<dbReference type="CDD" id="cd09726">
    <property type="entry name" value="RAMP_I_III"/>
    <property type="match status" value="1"/>
</dbReference>
<sequence length="502" mass="55689">MIQKSSSIENEFKRKQRHIIRRIIIRGILILDTPTCLGSGDTESPTDLSLLRDSISNHALLTGASIAGAIRNYLRECEHGYLTSEKADDLPTTLFGAIRSYKDNNQNTITIEDGNQSPLIIDDSISTSPIKSELRDGVKINSVTRTAAEKAKYDFEVLQAGTKFPLCFELLIEKASDEPSLLKGLAIALQGLEKGEISLGMKKQRGFGRCKVHNWQVWNFNLEDASDRIAWLTLDHSWSTNSPCTKSPAVNPFIVAAMKEAGLQFSEEWDDKRDRLTINATFTLATPLLIRSGQSSSDKAPDVVHLKSRRNGELQPVLSGTSLAGVLRHRAERIVNTLQKNTSIIDEIFGVDFSKDKAKKAKVSRLIVHESVIKETKDLVQNRIAIDRFTGGALHGALFNEQPIFGSDKTELNLELELRQPKPHEIGLLLLLIKDLWTGDLPVGGTSSIGRGRLQGKKATITLAYENKIWNITQASKNEPLIIDNSEDLEKFVDSLNEEVSA</sequence>
<reference evidence="3 4" key="1">
    <citation type="submission" date="2019-10" db="EMBL/GenBank/DDBJ databases">
        <title>Genomic and transcriptomic insights into the perfect genentic adaptation of a filamentous nitrogen-fixing cyanobacterium to rice fields.</title>
        <authorList>
            <person name="Chen Z."/>
        </authorList>
    </citation>
    <scope>NUCLEOTIDE SEQUENCE [LARGE SCALE GENOMIC DNA]</scope>
    <source>
        <strain evidence="3">CCNUC1</strain>
    </source>
</reference>
<dbReference type="AlphaFoldDB" id="A0A5P8WIK0"/>
<keyword evidence="4" id="KW-1185">Reference proteome</keyword>
<dbReference type="KEGG" id="nsh:GXM_09460"/>
<feature type="domain" description="CRISPR type III-associated protein" evidence="2">
    <location>
        <begin position="281"/>
        <end position="454"/>
    </location>
</feature>
<evidence type="ECO:0000259" key="2">
    <source>
        <dbReference type="Pfam" id="PF03787"/>
    </source>
</evidence>
<dbReference type="InterPro" id="IPR005537">
    <property type="entry name" value="RAMP_III_fam"/>
</dbReference>
<dbReference type="Pfam" id="PF03787">
    <property type="entry name" value="RAMPs"/>
    <property type="match status" value="2"/>
</dbReference>
<accession>A0A5P8WIK0</accession>
<proteinExistence type="predicted"/>
<dbReference type="Proteomes" id="UP000326678">
    <property type="component" value="Chromosome Gxm2"/>
</dbReference>
<dbReference type="GO" id="GO:0051607">
    <property type="term" value="P:defense response to virus"/>
    <property type="evidence" value="ECO:0007669"/>
    <property type="project" value="UniProtKB-KW"/>
</dbReference>
<organism evidence="3 4">
    <name type="scientific">Nostoc sphaeroides CCNUC1</name>
    <dbReference type="NCBI Taxonomy" id="2653204"/>
    <lineage>
        <taxon>Bacteria</taxon>
        <taxon>Bacillati</taxon>
        <taxon>Cyanobacteriota</taxon>
        <taxon>Cyanophyceae</taxon>
        <taxon>Nostocales</taxon>
        <taxon>Nostocaceae</taxon>
        <taxon>Nostoc</taxon>
    </lineage>
</organism>
<dbReference type="InterPro" id="IPR052216">
    <property type="entry name" value="CRISPR_Csm3_endoribonuclease"/>
</dbReference>
<evidence type="ECO:0000313" key="3">
    <source>
        <dbReference type="EMBL" id="QFS51966.1"/>
    </source>
</evidence>
<evidence type="ECO:0000313" key="4">
    <source>
        <dbReference type="Proteomes" id="UP000326678"/>
    </source>
</evidence>
<evidence type="ECO:0000256" key="1">
    <source>
        <dbReference type="ARBA" id="ARBA00023118"/>
    </source>
</evidence>
<dbReference type="PANTHER" id="PTHR35579">
    <property type="entry name" value="CRISPR SYSTEM CMS ENDORIBONUCLEASE CSM3"/>
    <property type="match status" value="1"/>
</dbReference>
<dbReference type="PANTHER" id="PTHR35579:SF6">
    <property type="entry name" value="DUF324 DOMAIN-CONTAINING PROTEIN"/>
    <property type="match status" value="1"/>
</dbReference>
<name>A0A5P8WIK0_9NOSO</name>
<dbReference type="EMBL" id="CP045227">
    <property type="protein sequence ID" value="QFS51966.1"/>
    <property type="molecule type" value="Genomic_DNA"/>
</dbReference>
<feature type="domain" description="CRISPR type III-associated protein" evidence="2">
    <location>
        <begin position="32"/>
        <end position="211"/>
    </location>
</feature>
<protein>
    <recommendedName>
        <fullName evidence="2">CRISPR type III-associated protein domain-containing protein</fullName>
    </recommendedName>
</protein>
<keyword evidence="1" id="KW-0051">Antiviral defense</keyword>
<gene>
    <name evidence="3" type="ORF">GXM_09460</name>
</gene>